<evidence type="ECO:0000313" key="4">
    <source>
        <dbReference type="EMBL" id="VDD77281.1"/>
    </source>
</evidence>
<dbReference type="AlphaFoldDB" id="A0A0R3U8R3"/>
<dbReference type="InterPro" id="IPR009057">
    <property type="entry name" value="Homeodomain-like_sf"/>
</dbReference>
<dbReference type="Pfam" id="PF17906">
    <property type="entry name" value="HTH_48"/>
    <property type="match status" value="1"/>
</dbReference>
<dbReference type="InterPro" id="IPR052709">
    <property type="entry name" value="Transposase-MT_Hybrid"/>
</dbReference>
<dbReference type="Pfam" id="PF08279">
    <property type="entry name" value="HTH_11"/>
    <property type="match status" value="1"/>
</dbReference>
<proteinExistence type="predicted"/>
<dbReference type="GO" id="GO:0044547">
    <property type="term" value="F:DNA topoisomerase binding"/>
    <property type="evidence" value="ECO:0007669"/>
    <property type="project" value="TreeGrafter"/>
</dbReference>
<dbReference type="GO" id="GO:0003697">
    <property type="term" value="F:single-stranded DNA binding"/>
    <property type="evidence" value="ECO:0007669"/>
    <property type="project" value="TreeGrafter"/>
</dbReference>
<keyword evidence="5" id="KW-1185">Reference proteome</keyword>
<dbReference type="GO" id="GO:0000729">
    <property type="term" value="P:DNA double-strand break processing"/>
    <property type="evidence" value="ECO:0007669"/>
    <property type="project" value="TreeGrafter"/>
</dbReference>
<dbReference type="GO" id="GO:0046975">
    <property type="term" value="F:histone H3K36 methyltransferase activity"/>
    <property type="evidence" value="ECO:0007669"/>
    <property type="project" value="TreeGrafter"/>
</dbReference>
<dbReference type="STRING" id="53468.A0A0R3U8R3"/>
<dbReference type="GO" id="GO:0035861">
    <property type="term" value="C:site of double-strand break"/>
    <property type="evidence" value="ECO:0007669"/>
    <property type="project" value="TreeGrafter"/>
</dbReference>
<name>A0A0R3U8R3_MESCO</name>
<protein>
    <submittedName>
        <fullName evidence="6">Histone-lysine N-methyltransferase SETMAR</fullName>
    </submittedName>
</protein>
<dbReference type="WBParaSite" id="MCOS_0000328301-mRNA-1">
    <property type="protein sequence ID" value="MCOS_0000328301-mRNA-1"/>
    <property type="gene ID" value="MCOS_0000328301"/>
</dbReference>
<dbReference type="GO" id="GO:0005634">
    <property type="term" value="C:nucleus"/>
    <property type="evidence" value="ECO:0007669"/>
    <property type="project" value="TreeGrafter"/>
</dbReference>
<dbReference type="Proteomes" id="UP000267029">
    <property type="component" value="Unassembled WGS sequence"/>
</dbReference>
<dbReference type="SUPFAM" id="SSF46689">
    <property type="entry name" value="Homeodomain-like"/>
    <property type="match status" value="1"/>
</dbReference>
<feature type="chain" id="PRO_5043132304" evidence="1">
    <location>
        <begin position="23"/>
        <end position="155"/>
    </location>
</feature>
<dbReference type="GO" id="GO:0031297">
    <property type="term" value="P:replication fork processing"/>
    <property type="evidence" value="ECO:0007669"/>
    <property type="project" value="TreeGrafter"/>
</dbReference>
<evidence type="ECO:0000259" key="3">
    <source>
        <dbReference type="Pfam" id="PF17906"/>
    </source>
</evidence>
<sequence length="155" mass="18281">MESKKRRLRFILLFYFIKGRKAAEAHKAICEVYGSDCITENTCQNWFKKFRSGDFSLKDKRRSGRPSEVDNQKIIDLIKSNRRITVREIAEKLSVSYTAIDNHLKYLGLFKRFGVWVLDELEDTLCSRKCEVFLPTRRIVLLIHTYKVETPSRSI</sequence>
<dbReference type="GO" id="GO:0044774">
    <property type="term" value="P:mitotic DNA integrity checkpoint signaling"/>
    <property type="evidence" value="ECO:0007669"/>
    <property type="project" value="TreeGrafter"/>
</dbReference>
<dbReference type="GO" id="GO:0003690">
    <property type="term" value="F:double-stranded DNA binding"/>
    <property type="evidence" value="ECO:0007669"/>
    <property type="project" value="TreeGrafter"/>
</dbReference>
<feature type="domain" description="Mos1 transposase HTH" evidence="3">
    <location>
        <begin position="5"/>
        <end position="54"/>
    </location>
</feature>
<dbReference type="GO" id="GO:0015074">
    <property type="term" value="P:DNA integration"/>
    <property type="evidence" value="ECO:0007669"/>
    <property type="project" value="TreeGrafter"/>
</dbReference>
<evidence type="ECO:0000256" key="1">
    <source>
        <dbReference type="SAM" id="SignalP"/>
    </source>
</evidence>
<feature type="signal peptide" evidence="1">
    <location>
        <begin position="1"/>
        <end position="22"/>
    </location>
</feature>
<dbReference type="Gene3D" id="1.10.10.1450">
    <property type="match status" value="1"/>
</dbReference>
<dbReference type="GO" id="GO:0000014">
    <property type="term" value="F:single-stranded DNA endodeoxyribonuclease activity"/>
    <property type="evidence" value="ECO:0007669"/>
    <property type="project" value="TreeGrafter"/>
</dbReference>
<accession>A0A0R3U8R3</accession>
<dbReference type="InterPro" id="IPR036388">
    <property type="entry name" value="WH-like_DNA-bd_sf"/>
</dbReference>
<dbReference type="GO" id="GO:0006303">
    <property type="term" value="P:double-strand break repair via nonhomologous end joining"/>
    <property type="evidence" value="ECO:0007669"/>
    <property type="project" value="TreeGrafter"/>
</dbReference>
<reference evidence="4 5" key="2">
    <citation type="submission" date="2018-10" db="EMBL/GenBank/DDBJ databases">
        <authorList>
            <consortium name="Pathogen Informatics"/>
        </authorList>
    </citation>
    <scope>NUCLEOTIDE SEQUENCE [LARGE SCALE GENOMIC DNA]</scope>
</reference>
<evidence type="ECO:0000259" key="2">
    <source>
        <dbReference type="Pfam" id="PF08279"/>
    </source>
</evidence>
<dbReference type="EMBL" id="UXSR01000712">
    <property type="protein sequence ID" value="VDD77281.1"/>
    <property type="molecule type" value="Genomic_DNA"/>
</dbReference>
<dbReference type="InterPro" id="IPR041426">
    <property type="entry name" value="Mos1_HTH"/>
</dbReference>
<evidence type="ECO:0000313" key="5">
    <source>
        <dbReference type="Proteomes" id="UP000267029"/>
    </source>
</evidence>
<reference evidence="6" key="1">
    <citation type="submission" date="2017-02" db="UniProtKB">
        <authorList>
            <consortium name="WormBaseParasite"/>
        </authorList>
    </citation>
    <scope>IDENTIFICATION</scope>
</reference>
<dbReference type="OrthoDB" id="6154603at2759"/>
<dbReference type="GO" id="GO:0042800">
    <property type="term" value="F:histone H3K4 methyltransferase activity"/>
    <property type="evidence" value="ECO:0007669"/>
    <property type="project" value="TreeGrafter"/>
</dbReference>
<gene>
    <name evidence="4" type="ORF">MCOS_LOCUS3284</name>
</gene>
<dbReference type="PANTHER" id="PTHR46060:SF2">
    <property type="entry name" value="HISTONE-LYSINE N-METHYLTRANSFERASE SETMAR"/>
    <property type="match status" value="1"/>
</dbReference>
<organism evidence="6">
    <name type="scientific">Mesocestoides corti</name>
    <name type="common">Flatworm</name>
    <dbReference type="NCBI Taxonomy" id="53468"/>
    <lineage>
        <taxon>Eukaryota</taxon>
        <taxon>Metazoa</taxon>
        <taxon>Spiralia</taxon>
        <taxon>Lophotrochozoa</taxon>
        <taxon>Platyhelminthes</taxon>
        <taxon>Cestoda</taxon>
        <taxon>Eucestoda</taxon>
        <taxon>Cyclophyllidea</taxon>
        <taxon>Mesocestoididae</taxon>
        <taxon>Mesocestoides</taxon>
    </lineage>
</organism>
<evidence type="ECO:0000313" key="6">
    <source>
        <dbReference type="WBParaSite" id="MCOS_0000328301-mRNA-1"/>
    </source>
</evidence>
<dbReference type="Gene3D" id="1.10.10.10">
    <property type="entry name" value="Winged helix-like DNA-binding domain superfamily/Winged helix DNA-binding domain"/>
    <property type="match status" value="1"/>
</dbReference>
<keyword evidence="1" id="KW-0732">Signal</keyword>
<dbReference type="PANTHER" id="PTHR46060">
    <property type="entry name" value="MARINER MOS1 TRANSPOSASE-LIKE PROTEIN"/>
    <property type="match status" value="1"/>
</dbReference>
<dbReference type="InterPro" id="IPR013196">
    <property type="entry name" value="HTH_11"/>
</dbReference>
<dbReference type="GO" id="GO:0000793">
    <property type="term" value="C:condensed chromosome"/>
    <property type="evidence" value="ECO:0007669"/>
    <property type="project" value="TreeGrafter"/>
</dbReference>
<feature type="domain" description="Helix-turn-helix type 11" evidence="2">
    <location>
        <begin position="72"/>
        <end position="107"/>
    </location>
</feature>